<dbReference type="Proteomes" id="UP001183420">
    <property type="component" value="Unassembled WGS sequence"/>
</dbReference>
<name>A0ABU2LK11_9ACTN</name>
<protein>
    <submittedName>
        <fullName evidence="2">Uncharacterized protein</fullName>
    </submittedName>
</protein>
<evidence type="ECO:0000313" key="3">
    <source>
        <dbReference type="Proteomes" id="UP001183420"/>
    </source>
</evidence>
<gene>
    <name evidence="2" type="ORF">RNC47_06115</name>
</gene>
<dbReference type="EMBL" id="JAVREM010000004">
    <property type="protein sequence ID" value="MDT0317918.1"/>
    <property type="molecule type" value="Genomic_DNA"/>
</dbReference>
<accession>A0ABU2LK11</accession>
<evidence type="ECO:0000256" key="1">
    <source>
        <dbReference type="SAM" id="MobiDB-lite"/>
    </source>
</evidence>
<sequence>METLSKEEIFRKYADEELQKKILQLAALSDILGHSLIANSYKPSIRLNESFKLTKYGEEKLQSFVKKRVPYSEARLICLLELSWIDLLVDPTATSSEDVREAISREIVDRKIYFPFIFGRFLYDRAFEKLDLEDGVMSLNLSETLEFLDDTPQGVFQYRDYVTGPYGLLTSQEPRFFPPERGAPLMHCSDVDCAAVHRVGFATGAEAAINKHRSEAVKVLAKDSDNPSAWGSFLSDLFVRDLKPARDQVGDTLIPILGDCLTDAEIRSLSAWLLDNTQGRLRSTAESVALRGRASDIVAGLGRAEMMQLCLTLGDRDLTNGLDALIYSGDIKVPPGEVRRPKVVVENGIGEFQLHAELGPSGVRIRSHSVNLAPLRLRRLVESMYRLDDVIDREELDWQLRGENGPSLEARLESYLQKRSPETVIKTLSVVRKSNAVTACEVLGLREGAIEDPQFVSLILWKLGFGTHIDDDLHADFWRHHEKLEQLTRAALGAPQPPPVDDFRGAAANYFVALETLLRDSLCYSIWALTVDHYVARQPFIYRPEVDSAFAFSWLQDVVDRSGDSTLNYGEKVTLHALMRGYQCLGAELERMSAEPDRWLRSGDIVPSWAAQQNLQKFVFWHTVPFLDLTSESRMTILRQLQEISRVLVSEKVYDDRNSWMHGGREIPDPTRVRKVLAAVKDVVQMIEDSGFARVKFATSSQKADGYGRSVTTLLNAKSMSIEVRNPTQFDWLGLPSTSRSLHVMSAACFAAPDHYLRFRSEVQSPFADLWANFPRRKPRSQRSTRALEGLRPMESGGEDA</sequence>
<proteinExistence type="predicted"/>
<comment type="caution">
    <text evidence="2">The sequence shown here is derived from an EMBL/GenBank/DDBJ whole genome shotgun (WGS) entry which is preliminary data.</text>
</comment>
<keyword evidence="3" id="KW-1185">Reference proteome</keyword>
<evidence type="ECO:0000313" key="2">
    <source>
        <dbReference type="EMBL" id="MDT0317918.1"/>
    </source>
</evidence>
<organism evidence="2 3">
    <name type="scientific">Streptomyces millisiae</name>
    <dbReference type="NCBI Taxonomy" id="3075542"/>
    <lineage>
        <taxon>Bacteria</taxon>
        <taxon>Bacillati</taxon>
        <taxon>Actinomycetota</taxon>
        <taxon>Actinomycetes</taxon>
        <taxon>Kitasatosporales</taxon>
        <taxon>Streptomycetaceae</taxon>
        <taxon>Streptomyces</taxon>
    </lineage>
</organism>
<reference evidence="3" key="1">
    <citation type="submission" date="2023-07" db="EMBL/GenBank/DDBJ databases">
        <title>30 novel species of actinomycetes from the DSMZ collection.</title>
        <authorList>
            <person name="Nouioui I."/>
        </authorList>
    </citation>
    <scope>NUCLEOTIDE SEQUENCE [LARGE SCALE GENOMIC DNA]</scope>
    <source>
        <strain evidence="3">DSM 44918</strain>
    </source>
</reference>
<feature type="region of interest" description="Disordered" evidence="1">
    <location>
        <begin position="778"/>
        <end position="801"/>
    </location>
</feature>
<dbReference type="RefSeq" id="WP_311596209.1">
    <property type="nucleotide sequence ID" value="NZ_JAVREM010000004.1"/>
</dbReference>